<dbReference type="AlphaFoldDB" id="A0A5B8U0R1"/>
<dbReference type="FunFam" id="3.40.50.720:FF:000084">
    <property type="entry name" value="Short-chain dehydrogenase reductase"/>
    <property type="match status" value="1"/>
</dbReference>
<name>A0A5B8U0R1_9ACTN</name>
<evidence type="ECO:0000256" key="1">
    <source>
        <dbReference type="ARBA" id="ARBA00006484"/>
    </source>
</evidence>
<evidence type="ECO:0000256" key="2">
    <source>
        <dbReference type="ARBA" id="ARBA00023002"/>
    </source>
</evidence>
<comment type="similarity">
    <text evidence="1">Belongs to the short-chain dehydrogenases/reductases (SDR) family.</text>
</comment>
<dbReference type="CDD" id="cd05233">
    <property type="entry name" value="SDR_c"/>
    <property type="match status" value="1"/>
</dbReference>
<dbReference type="Proteomes" id="UP000321805">
    <property type="component" value="Chromosome"/>
</dbReference>
<protein>
    <submittedName>
        <fullName evidence="3">SDR family oxidoreductase</fullName>
    </submittedName>
</protein>
<proteinExistence type="inferred from homology"/>
<keyword evidence="2" id="KW-0560">Oxidoreductase</keyword>
<dbReference type="GO" id="GO:0016491">
    <property type="term" value="F:oxidoreductase activity"/>
    <property type="evidence" value="ECO:0007669"/>
    <property type="project" value="UniProtKB-KW"/>
</dbReference>
<dbReference type="PANTHER" id="PTHR43477:SF1">
    <property type="entry name" value="DIHYDROANTICAPSIN 7-DEHYDROGENASE"/>
    <property type="match status" value="1"/>
</dbReference>
<dbReference type="SUPFAM" id="SSF51735">
    <property type="entry name" value="NAD(P)-binding Rossmann-fold domains"/>
    <property type="match status" value="1"/>
</dbReference>
<dbReference type="Gene3D" id="3.40.50.720">
    <property type="entry name" value="NAD(P)-binding Rossmann-like Domain"/>
    <property type="match status" value="1"/>
</dbReference>
<gene>
    <name evidence="3" type="ORF">FSW04_02420</name>
</gene>
<dbReference type="OrthoDB" id="517007at2"/>
<dbReference type="EMBL" id="CP042430">
    <property type="protein sequence ID" value="QEC46542.1"/>
    <property type="molecule type" value="Genomic_DNA"/>
</dbReference>
<dbReference type="PRINTS" id="PR00081">
    <property type="entry name" value="GDHRDH"/>
</dbReference>
<keyword evidence="4" id="KW-1185">Reference proteome</keyword>
<sequence>MPAPRSMLTLEGRIAIITAAASGIGRASAEAFAAYGAHVIVVDIDGPRTAEVVEAIHAGGGSAEGHVVDLLDQDAVDGLFSALASAHDRVDVLFNHAGAPGPKGFELTHEQWLRCVRLNLWAPTAMTQGALPLLRRSDRSPSIIYTASTAAVIASPNSPTDSASKAGVLMFAKSVAVALAPEGIRANVLMPGLVETPMLPTFFSARSEEDPEYLEALARYQGMVPMGRLGRPPELAAVAAFLASDAAPYMTGAAITVDGGLSAF</sequence>
<accession>A0A5B8U0R1</accession>
<evidence type="ECO:0000313" key="4">
    <source>
        <dbReference type="Proteomes" id="UP000321805"/>
    </source>
</evidence>
<dbReference type="KEGG" id="bsol:FSW04_02420"/>
<reference evidence="3 4" key="1">
    <citation type="journal article" date="2018" name="J. Microbiol.">
        <title>Baekduia soli gen. nov., sp. nov., a novel bacterium isolated from the soil of Baekdu Mountain and proposal of a novel family name, Baekduiaceae fam. nov.</title>
        <authorList>
            <person name="An D.S."/>
            <person name="Siddiqi M.Z."/>
            <person name="Kim K.H."/>
            <person name="Yu H.S."/>
            <person name="Im W.T."/>
        </authorList>
    </citation>
    <scope>NUCLEOTIDE SEQUENCE [LARGE SCALE GENOMIC DNA]</scope>
    <source>
        <strain evidence="3 4">BR7-21</strain>
    </source>
</reference>
<dbReference type="PANTHER" id="PTHR43477">
    <property type="entry name" value="DIHYDROANTICAPSIN 7-DEHYDROGENASE"/>
    <property type="match status" value="1"/>
</dbReference>
<dbReference type="InterPro" id="IPR036291">
    <property type="entry name" value="NAD(P)-bd_dom_sf"/>
</dbReference>
<evidence type="ECO:0000313" key="3">
    <source>
        <dbReference type="EMBL" id="QEC46542.1"/>
    </source>
</evidence>
<organism evidence="3 4">
    <name type="scientific">Baekduia soli</name>
    <dbReference type="NCBI Taxonomy" id="496014"/>
    <lineage>
        <taxon>Bacteria</taxon>
        <taxon>Bacillati</taxon>
        <taxon>Actinomycetota</taxon>
        <taxon>Thermoleophilia</taxon>
        <taxon>Solirubrobacterales</taxon>
        <taxon>Baekduiaceae</taxon>
        <taxon>Baekduia</taxon>
    </lineage>
</organism>
<dbReference type="InterPro" id="IPR002347">
    <property type="entry name" value="SDR_fam"/>
</dbReference>
<dbReference type="InterPro" id="IPR051122">
    <property type="entry name" value="SDR_DHRS6-like"/>
</dbReference>
<dbReference type="Pfam" id="PF13561">
    <property type="entry name" value="adh_short_C2"/>
    <property type="match status" value="1"/>
</dbReference>